<evidence type="ECO:0000256" key="5">
    <source>
        <dbReference type="ARBA" id="ARBA00022729"/>
    </source>
</evidence>
<evidence type="ECO:0000256" key="1">
    <source>
        <dbReference type="ARBA" id="ARBA00004251"/>
    </source>
</evidence>
<evidence type="ECO:0000313" key="10">
    <source>
        <dbReference type="EMBL" id="KHG19527.1"/>
    </source>
</evidence>
<keyword evidence="8 10" id="KW-0675">Receptor</keyword>
<keyword evidence="6" id="KW-1133">Transmembrane helix</keyword>
<organism evidence="10 11">
    <name type="scientific">Gossypium arboreum</name>
    <name type="common">Tree cotton</name>
    <name type="synonym">Gossypium nanking</name>
    <dbReference type="NCBI Taxonomy" id="29729"/>
    <lineage>
        <taxon>Eukaryota</taxon>
        <taxon>Viridiplantae</taxon>
        <taxon>Streptophyta</taxon>
        <taxon>Embryophyta</taxon>
        <taxon>Tracheophyta</taxon>
        <taxon>Spermatophyta</taxon>
        <taxon>Magnoliopsida</taxon>
        <taxon>eudicotyledons</taxon>
        <taxon>Gunneridae</taxon>
        <taxon>Pentapetalae</taxon>
        <taxon>rosids</taxon>
        <taxon>malvids</taxon>
        <taxon>Malvales</taxon>
        <taxon>Malvaceae</taxon>
        <taxon>Malvoideae</taxon>
        <taxon>Gossypium</taxon>
    </lineage>
</organism>
<dbReference type="Proteomes" id="UP000032142">
    <property type="component" value="Unassembled WGS sequence"/>
</dbReference>
<dbReference type="InterPro" id="IPR001611">
    <property type="entry name" value="Leu-rich_rpt"/>
</dbReference>
<dbReference type="Gene3D" id="3.80.10.10">
    <property type="entry name" value="Ribonuclease Inhibitor"/>
    <property type="match status" value="2"/>
</dbReference>
<name>A0A0B0P3P0_GOSAR</name>
<dbReference type="AlphaFoldDB" id="A0A0B0P3P0"/>
<proteinExistence type="inferred from homology"/>
<keyword evidence="3" id="KW-1003">Cell membrane</keyword>
<reference evidence="11" key="1">
    <citation type="submission" date="2014-09" db="EMBL/GenBank/DDBJ databases">
        <authorList>
            <person name="Mudge J."/>
            <person name="Ramaraj T."/>
            <person name="Lindquist I.E."/>
            <person name="Bharti A.K."/>
            <person name="Sundararajan A."/>
            <person name="Cameron C.T."/>
            <person name="Woodward J.E."/>
            <person name="May G.D."/>
            <person name="Brubaker C."/>
            <person name="Broadhvest J."/>
            <person name="Wilkins T.A."/>
        </authorList>
    </citation>
    <scope>NUCLEOTIDE SEQUENCE</scope>
    <source>
        <strain evidence="11">cv. AKA8401</strain>
    </source>
</reference>
<evidence type="ECO:0000256" key="2">
    <source>
        <dbReference type="ARBA" id="ARBA00009592"/>
    </source>
</evidence>
<keyword evidence="9" id="KW-0325">Glycoprotein</keyword>
<evidence type="ECO:0000256" key="4">
    <source>
        <dbReference type="ARBA" id="ARBA00022692"/>
    </source>
</evidence>
<keyword evidence="11" id="KW-1185">Reference proteome</keyword>
<dbReference type="EMBL" id="KN413340">
    <property type="protein sequence ID" value="KHG19527.1"/>
    <property type="molecule type" value="Genomic_DNA"/>
</dbReference>
<evidence type="ECO:0000256" key="6">
    <source>
        <dbReference type="ARBA" id="ARBA00022989"/>
    </source>
</evidence>
<sequence length="104" mass="11491">MQPIINLEVLDLYGNLLNNNDLTYLKGLSSLKSLRIGGNQLEGSIDIRDGERSLNLTNLEVLYLGNNFFNNSLLAQLSGLSNLKSLYMYNNQLKGSINIKGGIT</sequence>
<protein>
    <submittedName>
        <fullName evidence="10">Protein strubbelig-receptor family 6</fullName>
    </submittedName>
</protein>
<dbReference type="InterPro" id="IPR032675">
    <property type="entry name" value="LRR_dom_sf"/>
</dbReference>
<dbReference type="SUPFAM" id="SSF52058">
    <property type="entry name" value="L domain-like"/>
    <property type="match status" value="1"/>
</dbReference>
<dbReference type="PANTHER" id="PTHR48052:SF65">
    <property type="entry name" value="LRR RECEPTOR-LIKE SERINE_THREONINE-PROTEIN KINASE IRK-RELATED"/>
    <property type="match status" value="1"/>
</dbReference>
<dbReference type="PANTHER" id="PTHR48052">
    <property type="entry name" value="UNNAMED PRODUCT"/>
    <property type="match status" value="1"/>
</dbReference>
<keyword evidence="4" id="KW-0812">Transmembrane</keyword>
<keyword evidence="5" id="KW-0732">Signal</keyword>
<dbReference type="GO" id="GO:0005886">
    <property type="term" value="C:plasma membrane"/>
    <property type="evidence" value="ECO:0007669"/>
    <property type="project" value="UniProtKB-SubCell"/>
</dbReference>
<comment type="similarity">
    <text evidence="2">Belongs to the RLP family.</text>
</comment>
<evidence type="ECO:0000313" key="11">
    <source>
        <dbReference type="Proteomes" id="UP000032142"/>
    </source>
</evidence>
<evidence type="ECO:0000256" key="3">
    <source>
        <dbReference type="ARBA" id="ARBA00022475"/>
    </source>
</evidence>
<accession>A0A0B0P3P0</accession>
<evidence type="ECO:0000256" key="8">
    <source>
        <dbReference type="ARBA" id="ARBA00023170"/>
    </source>
</evidence>
<comment type="subcellular location">
    <subcellularLocation>
        <location evidence="1">Cell membrane</location>
        <topology evidence="1">Single-pass type I membrane protein</topology>
    </subcellularLocation>
</comment>
<keyword evidence="7" id="KW-0472">Membrane</keyword>
<gene>
    <name evidence="10" type="ORF">F383_24410</name>
</gene>
<evidence type="ECO:0000256" key="7">
    <source>
        <dbReference type="ARBA" id="ARBA00023136"/>
    </source>
</evidence>
<evidence type="ECO:0000256" key="9">
    <source>
        <dbReference type="ARBA" id="ARBA00023180"/>
    </source>
</evidence>
<dbReference type="Pfam" id="PF00560">
    <property type="entry name" value="LRR_1"/>
    <property type="match status" value="3"/>
</dbReference>